<dbReference type="EMBL" id="CP065959">
    <property type="protein sequence ID" value="QQC92632.1"/>
    <property type="molecule type" value="Genomic_DNA"/>
</dbReference>
<dbReference type="RefSeq" id="WP_198504305.1">
    <property type="nucleotide sequence ID" value="NZ_CP065959.1"/>
</dbReference>
<evidence type="ECO:0000256" key="1">
    <source>
        <dbReference type="SAM" id="MobiDB-lite"/>
    </source>
</evidence>
<evidence type="ECO:0000313" key="2">
    <source>
        <dbReference type="EMBL" id="QQC92632.1"/>
    </source>
</evidence>
<feature type="region of interest" description="Disordered" evidence="1">
    <location>
        <begin position="529"/>
        <end position="566"/>
    </location>
</feature>
<feature type="compositionally biased region" description="Low complexity" evidence="1">
    <location>
        <begin position="540"/>
        <end position="551"/>
    </location>
</feature>
<evidence type="ECO:0000313" key="3">
    <source>
        <dbReference type="Proteomes" id="UP000596130"/>
    </source>
</evidence>
<sequence>MVLSLDACQNLSHPFVSRDGRLTSSSEDPELGQIDTRLIQTAVIAGRDSDQPVILPEQPHNLDEFIRQFGRDDFWCGTLLGDCGEPLRPKRYVTRVCHFAHEADPARGECHRTSHSAAGADHLFVKTHVTRWLAGQGYAAQGELRSFGHCHGDAVDFRLRRTRTHLRFELHSDDYRSWRKAADSLGAKEGRIEWVFGRDDALARDMMARRGYALLVRCETEGNDRRVFIGTATDGKKTPWVPLEHCRMTESGLVTPALEELRAEGVLRAAGIGREPFPGSVALPRGQVVFAVDTEAAPLASSPLAMPGRRLIPGFVKPTGSRIVRAHLSLPDTVPPPTDQYVYQLAGSVRLLVTDVVEENGSSWAVRADTLVRLNGLEAERTGLWRPSVALDEKYVPAARASSVCERTPLTECAPGGPKAPETAQGKAADELRKVLEEVAAKGATITWSDLAKRLGRWVHDLPNTGRQELLVEVDRPRVPDHPLLSVLVVTHMGRPLWYLGQVLSRLGAAEPASEFALQQWAAAETRKTHEAYGHRRARASVAPPSAAKRPAAGERAPFGSDVDQARRRRAEMREKLEEASRTRARTKGRRAQRLAQAIRQGEEHLRRYEEVRSQRRALRDWLGEGDRVLDLLIGLIGRPITVTPARAERRAVAPDLKPAKALEPKPVEKKDPNLRKVRRLLGELDRTHGHRPTQDLLRLLDEIGKHRDQLARPLPAAETKLVERWQSRLEDRRSAERSAQAAAASRNTSARTGRTAEPPQDDRLPAERIEKLAPTVRDILEELARADGTPLSWGDLRLRAGGQLPFLHPDDQVALLVVVDRGTPADEPLLSTLVDNSVAAPHRLYRQVRLGLGREPVPDTELETHRAVEALRLRQIWRYRR</sequence>
<feature type="compositionally biased region" description="Basic and acidic residues" evidence="1">
    <location>
        <begin position="728"/>
        <end position="737"/>
    </location>
</feature>
<proteinExistence type="predicted"/>
<feature type="region of interest" description="Disordered" evidence="1">
    <location>
        <begin position="728"/>
        <end position="768"/>
    </location>
</feature>
<feature type="compositionally biased region" description="Low complexity" evidence="1">
    <location>
        <begin position="738"/>
        <end position="757"/>
    </location>
</feature>
<gene>
    <name evidence="2" type="ORF">I8755_32815</name>
</gene>
<accession>A0A7T4PLQ0</accession>
<organism evidence="2 3">
    <name type="scientific">Streptomyces alfalfae</name>
    <dbReference type="NCBI Taxonomy" id="1642299"/>
    <lineage>
        <taxon>Bacteria</taxon>
        <taxon>Bacillati</taxon>
        <taxon>Actinomycetota</taxon>
        <taxon>Actinomycetes</taxon>
        <taxon>Kitasatosporales</taxon>
        <taxon>Streptomycetaceae</taxon>
        <taxon>Streptomyces</taxon>
    </lineage>
</organism>
<protein>
    <submittedName>
        <fullName evidence="2">Uncharacterized protein</fullName>
    </submittedName>
</protein>
<reference evidence="2 3" key="1">
    <citation type="submission" date="2020-12" db="EMBL/GenBank/DDBJ databases">
        <title>Identification and biosynthesis of polyene macrolides produced by Streptomyces alfalfae Men-myco-93-63.</title>
        <authorList>
            <person name="Liu D."/>
            <person name="Li Y."/>
            <person name="Liu L."/>
            <person name="Han X."/>
            <person name="Shen F."/>
        </authorList>
    </citation>
    <scope>NUCLEOTIDE SEQUENCE [LARGE SCALE GENOMIC DNA]</scope>
    <source>
        <strain evidence="2 3">Men-myco-93-63</strain>
    </source>
</reference>
<name>A0A7T4PLQ0_9ACTN</name>
<dbReference type="AlphaFoldDB" id="A0A7T4PLQ0"/>
<dbReference type="Proteomes" id="UP000596130">
    <property type="component" value="Chromosome"/>
</dbReference>